<protein>
    <submittedName>
        <fullName evidence="3">Phage capsid protein</fullName>
    </submittedName>
</protein>
<name>A0A2N6SUH2_FINMA</name>
<dbReference type="Proteomes" id="UP000235723">
    <property type="component" value="Unassembled WGS sequence"/>
</dbReference>
<dbReference type="InterPro" id="IPR025580">
    <property type="entry name" value="Gp46"/>
</dbReference>
<evidence type="ECO:0000256" key="2">
    <source>
        <dbReference type="SAM" id="MobiDB-lite"/>
    </source>
</evidence>
<dbReference type="Pfam" id="PF14265">
    <property type="entry name" value="DUF4355"/>
    <property type="match status" value="1"/>
</dbReference>
<dbReference type="AlphaFoldDB" id="A0A2N6SUH2"/>
<dbReference type="EMBL" id="PNHD01000002">
    <property type="protein sequence ID" value="PMC60699.1"/>
    <property type="molecule type" value="Genomic_DNA"/>
</dbReference>
<evidence type="ECO:0000313" key="4">
    <source>
        <dbReference type="Proteomes" id="UP000235723"/>
    </source>
</evidence>
<proteinExistence type="predicted"/>
<keyword evidence="1" id="KW-0175">Coiled coil</keyword>
<feature type="compositionally biased region" description="Basic and acidic residues" evidence="2">
    <location>
        <begin position="39"/>
        <end position="49"/>
    </location>
</feature>
<comment type="caution">
    <text evidence="3">The sequence shown here is derived from an EMBL/GenBank/DDBJ whole genome shotgun (WGS) entry which is preliminary data.</text>
</comment>
<feature type="region of interest" description="Disordered" evidence="2">
    <location>
        <begin position="30"/>
        <end position="49"/>
    </location>
</feature>
<gene>
    <name evidence="3" type="ORF">CJ208_02190</name>
</gene>
<organism evidence="3 4">
    <name type="scientific">Finegoldia magna</name>
    <name type="common">Peptostreptococcus magnus</name>
    <dbReference type="NCBI Taxonomy" id="1260"/>
    <lineage>
        <taxon>Bacteria</taxon>
        <taxon>Bacillati</taxon>
        <taxon>Bacillota</taxon>
        <taxon>Tissierellia</taxon>
        <taxon>Tissierellales</taxon>
        <taxon>Peptoniphilaceae</taxon>
        <taxon>Finegoldia</taxon>
    </lineage>
</organism>
<accession>A0A2N6SUH2</accession>
<evidence type="ECO:0000256" key="1">
    <source>
        <dbReference type="SAM" id="Coils"/>
    </source>
</evidence>
<sequence length="203" mass="23455">MNLHVKKEKKMEDIRKIPLNLQLFADEEAETEVDQTNVDAEKETEKTFTQDEVNKIVQDRLAKEKAKNEKAQEEAKKLAKMNAEQKNQYMVEQLQKELEEYKTKEAKNDMIKEANSMLKDNDITLPDEVVAMLIGDNAEDTKVCVDSFSKAFKTAVERAVNEKLKGKTPKQKSVAGLTREDILSVKDRQERQCLIKENEELFM</sequence>
<feature type="coiled-coil region" evidence="1">
    <location>
        <begin position="54"/>
        <end position="114"/>
    </location>
</feature>
<evidence type="ECO:0000313" key="3">
    <source>
        <dbReference type="EMBL" id="PMC60699.1"/>
    </source>
</evidence>
<reference evidence="3 4" key="1">
    <citation type="submission" date="2017-09" db="EMBL/GenBank/DDBJ databases">
        <title>Bacterial strain isolated from the female urinary microbiota.</title>
        <authorList>
            <person name="Thomas-White K."/>
            <person name="Kumar N."/>
            <person name="Forster S."/>
            <person name="Putonti C."/>
            <person name="Lawley T."/>
            <person name="Wolfe A.J."/>
        </authorList>
    </citation>
    <scope>NUCLEOTIDE SEQUENCE [LARGE SCALE GENOMIC DNA]</scope>
    <source>
        <strain evidence="3 4">UMB0115</strain>
    </source>
</reference>